<reference evidence="10 12" key="1">
    <citation type="submission" date="2016-01" db="EMBL/GenBank/DDBJ databases">
        <authorList>
            <person name="Oliw E.H."/>
        </authorList>
    </citation>
    <scope>NUCLEOTIDE SEQUENCE [LARGE SCALE GENOMIC DNA]</scope>
    <source>
        <strain evidence="10 12">KA00635</strain>
    </source>
</reference>
<evidence type="ECO:0000259" key="9">
    <source>
        <dbReference type="PROSITE" id="PS51755"/>
    </source>
</evidence>
<accession>A0A120I8W7</accession>
<dbReference type="AlphaFoldDB" id="A0A120I8W7"/>
<evidence type="ECO:0000256" key="3">
    <source>
        <dbReference type="ARBA" id="ARBA00023015"/>
    </source>
</evidence>
<evidence type="ECO:0000313" key="12">
    <source>
        <dbReference type="Proteomes" id="UP000070422"/>
    </source>
</evidence>
<evidence type="ECO:0000256" key="6">
    <source>
        <dbReference type="PROSITE-ProRule" id="PRU00169"/>
    </source>
</evidence>
<name>A0A120I8W7_9LACT</name>
<dbReference type="Gene3D" id="6.10.250.690">
    <property type="match status" value="1"/>
</dbReference>
<organism evidence="11 13">
    <name type="scientific">Aerococcus christensenii</name>
    <dbReference type="NCBI Taxonomy" id="87541"/>
    <lineage>
        <taxon>Bacteria</taxon>
        <taxon>Bacillati</taxon>
        <taxon>Bacillota</taxon>
        <taxon>Bacilli</taxon>
        <taxon>Lactobacillales</taxon>
        <taxon>Aerococcaceae</taxon>
        <taxon>Aerococcus</taxon>
    </lineage>
</organism>
<keyword evidence="1 6" id="KW-0597">Phosphoprotein</keyword>
<evidence type="ECO:0000256" key="1">
    <source>
        <dbReference type="ARBA" id="ARBA00022553"/>
    </source>
</evidence>
<dbReference type="GO" id="GO:0032993">
    <property type="term" value="C:protein-DNA complex"/>
    <property type="evidence" value="ECO:0007669"/>
    <property type="project" value="TreeGrafter"/>
</dbReference>
<dbReference type="InterPro" id="IPR011006">
    <property type="entry name" value="CheY-like_superfamily"/>
</dbReference>
<dbReference type="GO" id="GO:0005829">
    <property type="term" value="C:cytosol"/>
    <property type="evidence" value="ECO:0007669"/>
    <property type="project" value="TreeGrafter"/>
</dbReference>
<dbReference type="InterPro" id="IPR001867">
    <property type="entry name" value="OmpR/PhoB-type_DNA-bd"/>
</dbReference>
<dbReference type="GO" id="GO:0000156">
    <property type="term" value="F:phosphorelay response regulator activity"/>
    <property type="evidence" value="ECO:0007669"/>
    <property type="project" value="TreeGrafter"/>
</dbReference>
<dbReference type="EMBL" id="LSCQ01000036">
    <property type="protein sequence ID" value="KXB36848.1"/>
    <property type="molecule type" value="Genomic_DNA"/>
</dbReference>
<keyword evidence="3" id="KW-0805">Transcription regulation</keyword>
<feature type="DNA-binding region" description="OmpR/PhoB-type" evidence="7">
    <location>
        <begin position="125"/>
        <end position="223"/>
    </location>
</feature>
<dbReference type="Gene3D" id="3.40.50.2300">
    <property type="match status" value="1"/>
</dbReference>
<dbReference type="InterPro" id="IPR036388">
    <property type="entry name" value="WH-like_DNA-bd_sf"/>
</dbReference>
<dbReference type="SUPFAM" id="SSF46894">
    <property type="entry name" value="C-terminal effector domain of the bipartite response regulators"/>
    <property type="match status" value="1"/>
</dbReference>
<dbReference type="SMART" id="SM00862">
    <property type="entry name" value="Trans_reg_C"/>
    <property type="match status" value="1"/>
</dbReference>
<dbReference type="SMART" id="SM00448">
    <property type="entry name" value="REC"/>
    <property type="match status" value="1"/>
</dbReference>
<dbReference type="PROSITE" id="PS51755">
    <property type="entry name" value="OMPR_PHOB"/>
    <property type="match status" value="1"/>
</dbReference>
<evidence type="ECO:0000313" key="10">
    <source>
        <dbReference type="EMBL" id="KXB36848.1"/>
    </source>
</evidence>
<feature type="modified residue" description="4-aspartylphosphate" evidence="6">
    <location>
        <position position="51"/>
    </location>
</feature>
<reference evidence="11 13" key="2">
    <citation type="submission" date="2017-12" db="EMBL/GenBank/DDBJ databases">
        <title>Phylogenetic diversity of female urinary microbiome.</title>
        <authorList>
            <person name="Thomas-White K."/>
            <person name="Wolfe A.J."/>
        </authorList>
    </citation>
    <scope>NUCLEOTIDE SEQUENCE [LARGE SCALE GENOMIC DNA]</scope>
    <source>
        <strain evidence="11 13">UMB0844</strain>
    </source>
</reference>
<proteinExistence type="predicted"/>
<dbReference type="PATRIC" id="fig|87541.4.peg.695"/>
<dbReference type="InterPro" id="IPR039420">
    <property type="entry name" value="WalR-like"/>
</dbReference>
<sequence>MKILIVEDDQIIAQTLQKTLRRWQFDGVIADDFSNIVHLFQEIAPKLILMDVNLPTFNGYYWCQKIREISKVPILFISSRTEIMDMVMAMQMGADDYIQKPIDLTLLVAKIQALLRRSYQFSMDIQQLTYQAITLSLSQGSLSYHDQSLTLTGTELKLLEPLFKEPEKFIKRQTLMENCWLGDDYIDDNTLSVNMSRLRKKLATLGLTQVIETKKNYGYRLVFRTDQ</sequence>
<dbReference type="InterPro" id="IPR001789">
    <property type="entry name" value="Sig_transdc_resp-reg_receiver"/>
</dbReference>
<dbReference type="Proteomes" id="UP000234775">
    <property type="component" value="Unassembled WGS sequence"/>
</dbReference>
<dbReference type="KEGG" id="acg:AWM71_07305"/>
<dbReference type="PANTHER" id="PTHR48111">
    <property type="entry name" value="REGULATOR OF RPOS"/>
    <property type="match status" value="1"/>
</dbReference>
<dbReference type="RefSeq" id="WP_060777316.1">
    <property type="nucleotide sequence ID" value="NZ_CP014159.1"/>
</dbReference>
<dbReference type="OrthoDB" id="9790442at2"/>
<dbReference type="Pfam" id="PF00072">
    <property type="entry name" value="Response_reg"/>
    <property type="match status" value="1"/>
</dbReference>
<feature type="domain" description="OmpR/PhoB-type" evidence="9">
    <location>
        <begin position="125"/>
        <end position="223"/>
    </location>
</feature>
<evidence type="ECO:0000313" key="11">
    <source>
        <dbReference type="EMBL" id="PKY91386.1"/>
    </source>
</evidence>
<keyword evidence="4 7" id="KW-0238">DNA-binding</keyword>
<comment type="caution">
    <text evidence="11">The sequence shown here is derived from an EMBL/GenBank/DDBJ whole genome shotgun (WGS) entry which is preliminary data.</text>
</comment>
<dbReference type="Proteomes" id="UP000070422">
    <property type="component" value="Unassembled WGS sequence"/>
</dbReference>
<dbReference type="EMBL" id="PKGZ01000003">
    <property type="protein sequence ID" value="PKY91386.1"/>
    <property type="molecule type" value="Genomic_DNA"/>
</dbReference>
<keyword evidence="2" id="KW-0902">Two-component regulatory system</keyword>
<dbReference type="Pfam" id="PF00486">
    <property type="entry name" value="Trans_reg_C"/>
    <property type="match status" value="1"/>
</dbReference>
<dbReference type="PANTHER" id="PTHR48111:SF43">
    <property type="entry name" value="STAGE 0 SPORULATION PROTEIN A HOMOLOG"/>
    <property type="match status" value="1"/>
</dbReference>
<evidence type="ECO:0000256" key="7">
    <source>
        <dbReference type="PROSITE-ProRule" id="PRU01091"/>
    </source>
</evidence>
<keyword evidence="13" id="KW-1185">Reference proteome</keyword>
<evidence type="ECO:0000256" key="2">
    <source>
        <dbReference type="ARBA" id="ARBA00023012"/>
    </source>
</evidence>
<feature type="domain" description="Response regulatory" evidence="8">
    <location>
        <begin position="2"/>
        <end position="115"/>
    </location>
</feature>
<keyword evidence="5" id="KW-0804">Transcription</keyword>
<dbReference type="Gene3D" id="1.10.10.10">
    <property type="entry name" value="Winged helix-like DNA-binding domain superfamily/Winged helix DNA-binding domain"/>
    <property type="match status" value="1"/>
</dbReference>
<dbReference type="GO" id="GO:0000976">
    <property type="term" value="F:transcription cis-regulatory region binding"/>
    <property type="evidence" value="ECO:0007669"/>
    <property type="project" value="TreeGrafter"/>
</dbReference>
<dbReference type="STRING" id="87541.AWM71_07305"/>
<protein>
    <submittedName>
        <fullName evidence="11">DNA-binding response regulator</fullName>
    </submittedName>
    <submittedName>
        <fullName evidence="10">Putative response regulator protein GraR</fullName>
    </submittedName>
</protein>
<dbReference type="InterPro" id="IPR016032">
    <property type="entry name" value="Sig_transdc_resp-reg_C-effctor"/>
</dbReference>
<evidence type="ECO:0000256" key="4">
    <source>
        <dbReference type="ARBA" id="ARBA00023125"/>
    </source>
</evidence>
<dbReference type="CDD" id="cd00383">
    <property type="entry name" value="trans_reg_C"/>
    <property type="match status" value="1"/>
</dbReference>
<evidence type="ECO:0000259" key="8">
    <source>
        <dbReference type="PROSITE" id="PS50110"/>
    </source>
</evidence>
<dbReference type="PROSITE" id="PS50110">
    <property type="entry name" value="RESPONSE_REGULATORY"/>
    <property type="match status" value="1"/>
</dbReference>
<dbReference type="SUPFAM" id="SSF52172">
    <property type="entry name" value="CheY-like"/>
    <property type="match status" value="1"/>
</dbReference>
<dbReference type="GO" id="GO:0006355">
    <property type="term" value="P:regulation of DNA-templated transcription"/>
    <property type="evidence" value="ECO:0007669"/>
    <property type="project" value="InterPro"/>
</dbReference>
<evidence type="ECO:0000313" key="13">
    <source>
        <dbReference type="Proteomes" id="UP000234775"/>
    </source>
</evidence>
<evidence type="ECO:0000256" key="5">
    <source>
        <dbReference type="ARBA" id="ARBA00023163"/>
    </source>
</evidence>
<gene>
    <name evidence="11" type="ORF">CYJ27_04755</name>
    <name evidence="10" type="ORF">HMPREF3187_00696</name>
</gene>